<dbReference type="Proteomes" id="UP000030653">
    <property type="component" value="Unassembled WGS sequence"/>
</dbReference>
<dbReference type="RefSeq" id="XP_040623348.1">
    <property type="nucleotide sequence ID" value="XM_040769500.1"/>
</dbReference>
<dbReference type="EMBL" id="JH795952">
    <property type="protein sequence ID" value="EJT96450.1"/>
    <property type="molecule type" value="Genomic_DNA"/>
</dbReference>
<reference evidence="1 2" key="1">
    <citation type="journal article" date="2012" name="Science">
        <title>The Paleozoic origin of enzymatic lignin decomposition reconstructed from 31 fungal genomes.</title>
        <authorList>
            <person name="Floudas D."/>
            <person name="Binder M."/>
            <person name="Riley R."/>
            <person name="Barry K."/>
            <person name="Blanchette R.A."/>
            <person name="Henrissat B."/>
            <person name="Martinez A.T."/>
            <person name="Otillar R."/>
            <person name="Spatafora J.W."/>
            <person name="Yadav J.S."/>
            <person name="Aerts A."/>
            <person name="Benoit I."/>
            <person name="Boyd A."/>
            <person name="Carlson A."/>
            <person name="Copeland A."/>
            <person name="Coutinho P.M."/>
            <person name="de Vries R.P."/>
            <person name="Ferreira P."/>
            <person name="Findley K."/>
            <person name="Foster B."/>
            <person name="Gaskell J."/>
            <person name="Glotzer D."/>
            <person name="Gorecki P."/>
            <person name="Heitman J."/>
            <person name="Hesse C."/>
            <person name="Hori C."/>
            <person name="Igarashi K."/>
            <person name="Jurgens J.A."/>
            <person name="Kallen N."/>
            <person name="Kersten P."/>
            <person name="Kohler A."/>
            <person name="Kuees U."/>
            <person name="Kumar T.K.A."/>
            <person name="Kuo A."/>
            <person name="LaButti K."/>
            <person name="Larrondo L.F."/>
            <person name="Lindquist E."/>
            <person name="Ling A."/>
            <person name="Lombard V."/>
            <person name="Lucas S."/>
            <person name="Lundell T."/>
            <person name="Martin R."/>
            <person name="McLaughlin D.J."/>
            <person name="Morgenstern I."/>
            <person name="Morin E."/>
            <person name="Murat C."/>
            <person name="Nagy L.G."/>
            <person name="Nolan M."/>
            <person name="Ohm R.A."/>
            <person name="Patyshakuliyeva A."/>
            <person name="Rokas A."/>
            <person name="Ruiz-Duenas F.J."/>
            <person name="Sabat G."/>
            <person name="Salamov A."/>
            <person name="Samejima M."/>
            <person name="Schmutz J."/>
            <person name="Slot J.C."/>
            <person name="St John F."/>
            <person name="Stenlid J."/>
            <person name="Sun H."/>
            <person name="Sun S."/>
            <person name="Syed K."/>
            <person name="Tsang A."/>
            <person name="Wiebenga A."/>
            <person name="Young D."/>
            <person name="Pisabarro A."/>
            <person name="Eastwood D.C."/>
            <person name="Martin F."/>
            <person name="Cullen D."/>
            <person name="Grigoriev I.V."/>
            <person name="Hibbett D.S."/>
        </authorList>
    </citation>
    <scope>NUCLEOTIDE SEQUENCE [LARGE SCALE GENOMIC DNA]</scope>
    <source>
        <strain evidence="1 2">DJM-731 SS1</strain>
    </source>
</reference>
<proteinExistence type="predicted"/>
<gene>
    <name evidence="1" type="ORF">DACRYDRAFT_112754</name>
</gene>
<dbReference type="GeneID" id="63684562"/>
<keyword evidence="2" id="KW-1185">Reference proteome</keyword>
<accession>M5FMX4</accession>
<dbReference type="STRING" id="1858805.M5FMX4"/>
<protein>
    <submittedName>
        <fullName evidence="1">Uncharacterized protein</fullName>
    </submittedName>
</protein>
<evidence type="ECO:0000313" key="2">
    <source>
        <dbReference type="Proteomes" id="UP000030653"/>
    </source>
</evidence>
<sequence length="138" mass="15119">MAPHATALMPSTLSTDTLMAALGINRPPSLTTSTVNYTLPAVTEMPWWEAMQSVAELPIRPKPGKPVVKAAGEKKLFAAGPPVMHTDELYCTSGIVFNSVIGCTNLWSCKHLEQDEEGNFWYSPEMGEKINVTDVIIW</sequence>
<name>M5FMX4_DACPD</name>
<organism evidence="1 2">
    <name type="scientific">Dacryopinax primogenitus (strain DJM 731)</name>
    <name type="common">Brown rot fungus</name>
    <dbReference type="NCBI Taxonomy" id="1858805"/>
    <lineage>
        <taxon>Eukaryota</taxon>
        <taxon>Fungi</taxon>
        <taxon>Dikarya</taxon>
        <taxon>Basidiomycota</taxon>
        <taxon>Agaricomycotina</taxon>
        <taxon>Dacrymycetes</taxon>
        <taxon>Dacrymycetales</taxon>
        <taxon>Dacrymycetaceae</taxon>
        <taxon>Dacryopinax</taxon>
    </lineage>
</organism>
<dbReference type="HOGENOM" id="CLU_1855218_0_0_1"/>
<dbReference type="AlphaFoldDB" id="M5FMX4"/>
<evidence type="ECO:0000313" key="1">
    <source>
        <dbReference type="EMBL" id="EJT96450.1"/>
    </source>
</evidence>